<sequence length="230" mass="27280">MEKMIEELIVKVRYTIQNPTEIESLSRWADEKHHFMYKQGYNTFLRYRLILDILLRIRDINDPLLDDWEWGYTESKISIYIEELNEIYEFLVGKRNFVEVMIVQENVLEAKIKYVEEIYFLANKVLDDQCLSILEVDQLERWISSFVIQTRSHCILHETVVTVLHLHDALTHQKNKIISIGNLGGSTTISVNDEKIRLQHLKKIIEGVSSYRLNLCLNKQDIYYNSITII</sequence>
<protein>
    <submittedName>
        <fullName evidence="1">Uncharacterized protein</fullName>
    </submittedName>
</protein>
<dbReference type="EMBL" id="MDER01000030">
    <property type="protein sequence ID" value="ODP29536.1"/>
    <property type="molecule type" value="Genomic_DNA"/>
</dbReference>
<dbReference type="AlphaFoldDB" id="A0A1E3L710"/>
<organism evidence="1 2">
    <name type="scientific">Paenibacillus nuruki</name>
    <dbReference type="NCBI Taxonomy" id="1886670"/>
    <lineage>
        <taxon>Bacteria</taxon>
        <taxon>Bacillati</taxon>
        <taxon>Bacillota</taxon>
        <taxon>Bacilli</taxon>
        <taxon>Bacillales</taxon>
        <taxon>Paenibacillaceae</taxon>
        <taxon>Paenibacillus</taxon>
    </lineage>
</organism>
<evidence type="ECO:0000313" key="2">
    <source>
        <dbReference type="Proteomes" id="UP000094578"/>
    </source>
</evidence>
<comment type="caution">
    <text evidence="1">The sequence shown here is derived from an EMBL/GenBank/DDBJ whole genome shotgun (WGS) entry which is preliminary data.</text>
</comment>
<gene>
    <name evidence="1" type="ORF">PTI45_01019</name>
</gene>
<dbReference type="Proteomes" id="UP000094578">
    <property type="component" value="Unassembled WGS sequence"/>
</dbReference>
<reference evidence="1 2" key="1">
    <citation type="submission" date="2016-08" db="EMBL/GenBank/DDBJ databases">
        <title>Genome sequencing of Paenibacillus sp. TI45-13ar, isolated from Korean traditional nuruk.</title>
        <authorList>
            <person name="Kim S.-J."/>
        </authorList>
    </citation>
    <scope>NUCLEOTIDE SEQUENCE [LARGE SCALE GENOMIC DNA]</scope>
    <source>
        <strain evidence="1 2">TI45-13ar</strain>
    </source>
</reference>
<dbReference type="RefSeq" id="WP_069326468.1">
    <property type="nucleotide sequence ID" value="NZ_MDER01000030.1"/>
</dbReference>
<keyword evidence="2" id="KW-1185">Reference proteome</keyword>
<dbReference type="STRING" id="1886670.PTI45_01019"/>
<proteinExistence type="predicted"/>
<accession>A0A1E3L710</accession>
<evidence type="ECO:0000313" key="1">
    <source>
        <dbReference type="EMBL" id="ODP29536.1"/>
    </source>
</evidence>
<name>A0A1E3L710_9BACL</name>